<gene>
    <name evidence="10" type="ORF">V1Y59_06315</name>
</gene>
<evidence type="ECO:0000313" key="10">
    <source>
        <dbReference type="EMBL" id="MEE4022683.1"/>
    </source>
</evidence>
<evidence type="ECO:0000256" key="9">
    <source>
        <dbReference type="ARBA" id="ARBA00049401"/>
    </source>
</evidence>
<dbReference type="CDD" id="cd04730">
    <property type="entry name" value="NPD_like"/>
    <property type="match status" value="1"/>
</dbReference>
<comment type="similarity">
    <text evidence="2">Belongs to the nitronate monooxygenase family. NMO class I subfamily.</text>
</comment>
<protein>
    <recommendedName>
        <fullName evidence="8">Propionate 3-nitronate monooxygenase</fullName>
    </recommendedName>
</protein>
<dbReference type="PANTHER" id="PTHR42747">
    <property type="entry name" value="NITRONATE MONOOXYGENASE-RELATED"/>
    <property type="match status" value="1"/>
</dbReference>
<dbReference type="Pfam" id="PF03060">
    <property type="entry name" value="NMO"/>
    <property type="match status" value="1"/>
</dbReference>
<accession>A0ABU7MQT3</accession>
<evidence type="ECO:0000256" key="4">
    <source>
        <dbReference type="ARBA" id="ARBA00022630"/>
    </source>
</evidence>
<evidence type="ECO:0000256" key="1">
    <source>
        <dbReference type="ARBA" id="ARBA00001917"/>
    </source>
</evidence>
<dbReference type="Proteomes" id="UP001335729">
    <property type="component" value="Unassembled WGS sequence"/>
</dbReference>
<organism evidence="10 11">
    <name type="scientific">Gordonia prachuapensis</name>
    <dbReference type="NCBI Taxonomy" id="3115651"/>
    <lineage>
        <taxon>Bacteria</taxon>
        <taxon>Bacillati</taxon>
        <taxon>Actinomycetota</taxon>
        <taxon>Actinomycetes</taxon>
        <taxon>Mycobacteriales</taxon>
        <taxon>Gordoniaceae</taxon>
        <taxon>Gordonia</taxon>
    </lineage>
</organism>
<dbReference type="InterPro" id="IPR013785">
    <property type="entry name" value="Aldolase_TIM"/>
</dbReference>
<dbReference type="SUPFAM" id="SSF51412">
    <property type="entry name" value="Inosine monophosphate dehydrogenase (IMPDH)"/>
    <property type="match status" value="1"/>
</dbReference>
<keyword evidence="7 10" id="KW-0503">Monooxygenase</keyword>
<comment type="caution">
    <text evidence="10">The sequence shown here is derived from an EMBL/GenBank/DDBJ whole genome shotgun (WGS) entry which is preliminary data.</text>
</comment>
<dbReference type="EMBL" id="JAZDUE010000004">
    <property type="protein sequence ID" value="MEE4022683.1"/>
    <property type="molecule type" value="Genomic_DNA"/>
</dbReference>
<evidence type="ECO:0000256" key="6">
    <source>
        <dbReference type="ARBA" id="ARBA00023002"/>
    </source>
</evidence>
<sequence length="355" mass="36426">MRIGELEVPVPIVCAPMAGGPTTPALVAEVGEAGGLGMLAAGYLTADALEELVIDVEGRSGRPYGVNIFLTGIDPCAGPGGADTWGAVQRYRGDLAVEARRHGVEPGQPRFSDEAVDAKIDALARHRPGLVSFTFGDPGRALIDRIHREIGAPVAVTVTSIDEAQTAARSGADALIAQGIEAGGHRGLWFDDPAVVAGGPAIPTAELVRTVATAVGLPVIAAGGVTDGEAVRSMIALGAIGAQLGTAFLCVDEAGTVAAHRTALLDRTYRDTVITRAFSGRSARSLRNGFAKRHADAPAAYPQVHHMTKPIRAAAGGAGVADDINLWAGTGWRAVSPGSTSDLMARLIAEFDDAP</sequence>
<proteinExistence type="inferred from homology"/>
<evidence type="ECO:0000313" key="11">
    <source>
        <dbReference type="Proteomes" id="UP001335729"/>
    </source>
</evidence>
<evidence type="ECO:0000256" key="7">
    <source>
        <dbReference type="ARBA" id="ARBA00023033"/>
    </source>
</evidence>
<comment type="cofactor">
    <cofactor evidence="1">
        <name>FMN</name>
        <dbReference type="ChEBI" id="CHEBI:58210"/>
    </cofactor>
</comment>
<name>A0ABU7MQT3_9ACTN</name>
<keyword evidence="11" id="KW-1185">Reference proteome</keyword>
<dbReference type="InterPro" id="IPR004136">
    <property type="entry name" value="NMO"/>
</dbReference>
<dbReference type="RefSeq" id="WP_330503979.1">
    <property type="nucleotide sequence ID" value="NZ_JAZDUE010000004.1"/>
</dbReference>
<comment type="catalytic activity">
    <reaction evidence="9">
        <text>3 propionate 3-nitronate + 3 O2 + H2O = 3 3-oxopropanoate + 2 nitrate + nitrite + H2O2 + 3 H(+)</text>
        <dbReference type="Rhea" id="RHEA:57332"/>
        <dbReference type="ChEBI" id="CHEBI:15377"/>
        <dbReference type="ChEBI" id="CHEBI:15378"/>
        <dbReference type="ChEBI" id="CHEBI:15379"/>
        <dbReference type="ChEBI" id="CHEBI:16240"/>
        <dbReference type="ChEBI" id="CHEBI:16301"/>
        <dbReference type="ChEBI" id="CHEBI:17632"/>
        <dbReference type="ChEBI" id="CHEBI:33190"/>
        <dbReference type="ChEBI" id="CHEBI:136067"/>
    </reaction>
</comment>
<keyword evidence="4" id="KW-0285">Flavoprotein</keyword>
<dbReference type="PANTHER" id="PTHR42747:SF3">
    <property type="entry name" value="NITRONATE MONOOXYGENASE-RELATED"/>
    <property type="match status" value="1"/>
</dbReference>
<keyword evidence="6" id="KW-0560">Oxidoreductase</keyword>
<dbReference type="Gene3D" id="3.20.20.70">
    <property type="entry name" value="Aldolase class I"/>
    <property type="match status" value="1"/>
</dbReference>
<dbReference type="GO" id="GO:0004497">
    <property type="term" value="F:monooxygenase activity"/>
    <property type="evidence" value="ECO:0007669"/>
    <property type="project" value="UniProtKB-KW"/>
</dbReference>
<evidence type="ECO:0000256" key="2">
    <source>
        <dbReference type="ARBA" id="ARBA00009881"/>
    </source>
</evidence>
<evidence type="ECO:0000256" key="8">
    <source>
        <dbReference type="ARBA" id="ARBA00031155"/>
    </source>
</evidence>
<keyword evidence="3" id="KW-0216">Detoxification</keyword>
<evidence type="ECO:0000256" key="3">
    <source>
        <dbReference type="ARBA" id="ARBA00022575"/>
    </source>
</evidence>
<keyword evidence="5" id="KW-0288">FMN</keyword>
<evidence type="ECO:0000256" key="5">
    <source>
        <dbReference type="ARBA" id="ARBA00022643"/>
    </source>
</evidence>
<reference evidence="10 11" key="1">
    <citation type="submission" date="2024-01" db="EMBL/GenBank/DDBJ databases">
        <title>Draft genome sequence of Gordonia sp. PKS22-38.</title>
        <authorList>
            <person name="Suphannarot A."/>
            <person name="Mingma R."/>
        </authorList>
    </citation>
    <scope>NUCLEOTIDE SEQUENCE [LARGE SCALE GENOMIC DNA]</scope>
    <source>
        <strain evidence="10 11">PKS22-38</strain>
    </source>
</reference>